<sequence length="105" mass="11857">MLLQIQIVFNKPKWAPYKKLIVSSGPLSTHPARENSIWLHHAHVGWAVNSHLKLPWSGTELKKKSDKGANIQTETLDDLHKAGRSVDQNQFKGLGEHLTVCKHSF</sequence>
<proteinExistence type="predicted"/>
<organism evidence="1 2">
    <name type="scientific">Ilyodon furcidens</name>
    <name type="common">goldbreast splitfin</name>
    <dbReference type="NCBI Taxonomy" id="33524"/>
    <lineage>
        <taxon>Eukaryota</taxon>
        <taxon>Metazoa</taxon>
        <taxon>Chordata</taxon>
        <taxon>Craniata</taxon>
        <taxon>Vertebrata</taxon>
        <taxon>Euteleostomi</taxon>
        <taxon>Actinopterygii</taxon>
        <taxon>Neopterygii</taxon>
        <taxon>Teleostei</taxon>
        <taxon>Neoteleostei</taxon>
        <taxon>Acanthomorphata</taxon>
        <taxon>Ovalentaria</taxon>
        <taxon>Atherinomorphae</taxon>
        <taxon>Cyprinodontiformes</taxon>
        <taxon>Goodeidae</taxon>
        <taxon>Ilyodon</taxon>
    </lineage>
</organism>
<dbReference type="Proteomes" id="UP001482620">
    <property type="component" value="Unassembled WGS sequence"/>
</dbReference>
<protein>
    <submittedName>
        <fullName evidence="1">Uncharacterized protein</fullName>
    </submittedName>
</protein>
<accession>A0ABV0UEK9</accession>
<name>A0ABV0UEK9_9TELE</name>
<keyword evidence="2" id="KW-1185">Reference proteome</keyword>
<evidence type="ECO:0000313" key="1">
    <source>
        <dbReference type="EMBL" id="MEQ2243662.1"/>
    </source>
</evidence>
<comment type="caution">
    <text evidence="1">The sequence shown here is derived from an EMBL/GenBank/DDBJ whole genome shotgun (WGS) entry which is preliminary data.</text>
</comment>
<evidence type="ECO:0000313" key="2">
    <source>
        <dbReference type="Proteomes" id="UP001482620"/>
    </source>
</evidence>
<gene>
    <name evidence="1" type="ORF">ILYODFUR_009108</name>
</gene>
<reference evidence="1 2" key="1">
    <citation type="submission" date="2021-06" db="EMBL/GenBank/DDBJ databases">
        <authorList>
            <person name="Palmer J.M."/>
        </authorList>
    </citation>
    <scope>NUCLEOTIDE SEQUENCE [LARGE SCALE GENOMIC DNA]</scope>
    <source>
        <strain evidence="2">if_2019</strain>
        <tissue evidence="1">Muscle</tissue>
    </source>
</reference>
<dbReference type="EMBL" id="JAHRIQ010070141">
    <property type="protein sequence ID" value="MEQ2243662.1"/>
    <property type="molecule type" value="Genomic_DNA"/>
</dbReference>